<comment type="similarity">
    <text evidence="1">Belongs to the glycosyl hydrolase 3 family.</text>
</comment>
<comment type="caution">
    <text evidence="4">The sequence shown here is derived from an EMBL/GenBank/DDBJ whole genome shotgun (WGS) entry which is preliminary data.</text>
</comment>
<dbReference type="AlphaFoldDB" id="A0AAW6KJG0"/>
<dbReference type="Gene3D" id="3.20.20.300">
    <property type="entry name" value="Glycoside hydrolase, family 3, N-terminal domain"/>
    <property type="match status" value="1"/>
</dbReference>
<feature type="non-terminal residue" evidence="4">
    <location>
        <position position="84"/>
    </location>
</feature>
<dbReference type="GO" id="GO:0009044">
    <property type="term" value="F:xylan 1,4-beta-xylosidase activity"/>
    <property type="evidence" value="ECO:0007669"/>
    <property type="project" value="InterPro"/>
</dbReference>
<dbReference type="InterPro" id="IPR017853">
    <property type="entry name" value="GH"/>
</dbReference>
<dbReference type="GO" id="GO:0031222">
    <property type="term" value="P:arabinan catabolic process"/>
    <property type="evidence" value="ECO:0007669"/>
    <property type="project" value="TreeGrafter"/>
</dbReference>
<dbReference type="PANTHER" id="PTHR42721:SF3">
    <property type="entry name" value="BETA-D-XYLOSIDASE 5-RELATED"/>
    <property type="match status" value="1"/>
</dbReference>
<keyword evidence="2 4" id="KW-0378">Hydrolase</keyword>
<evidence type="ECO:0000256" key="1">
    <source>
        <dbReference type="ARBA" id="ARBA00005336"/>
    </source>
</evidence>
<dbReference type="SUPFAM" id="SSF51445">
    <property type="entry name" value="(Trans)glycosidases"/>
    <property type="match status" value="1"/>
</dbReference>
<feature type="domain" description="Glycoside hydrolase family 3 N-terminal" evidence="3">
    <location>
        <begin position="4"/>
        <end position="84"/>
    </location>
</feature>
<organism evidence="4 5">
    <name type="scientific">Bacillus paralicheniformis</name>
    <dbReference type="NCBI Taxonomy" id="1648923"/>
    <lineage>
        <taxon>Bacteria</taxon>
        <taxon>Bacillati</taxon>
        <taxon>Bacillota</taxon>
        <taxon>Bacilli</taxon>
        <taxon>Bacillales</taxon>
        <taxon>Bacillaceae</taxon>
        <taxon>Bacillus</taxon>
    </lineage>
</organism>
<dbReference type="Proteomes" id="UP001216709">
    <property type="component" value="Unassembled WGS sequence"/>
</dbReference>
<proteinExistence type="inferred from homology"/>
<dbReference type="GO" id="GO:0045493">
    <property type="term" value="P:xylan catabolic process"/>
    <property type="evidence" value="ECO:0007669"/>
    <property type="project" value="InterPro"/>
</dbReference>
<name>A0AAW6KJG0_9BACI</name>
<accession>A0AAW6KJG0</accession>
<sequence>AIPRLGIPAFKTGTEALHGVAWLGEATVFPQAVGLAHTWDRSLIKQIGSAVGDEVRGFHHLDPAANGVNVWAPVVDLLRDPRWG</sequence>
<evidence type="ECO:0000259" key="3">
    <source>
        <dbReference type="Pfam" id="PF00933"/>
    </source>
</evidence>
<reference evidence="4" key="1">
    <citation type="submission" date="2022-12" db="EMBL/GenBank/DDBJ databases">
        <title>Draft Genome Sequences of Bacillus licheniformis and Bacillus paralicheniformis strains isolated from Irish skim milk powders.</title>
        <authorList>
            <person name="Lourenco A."/>
            <person name="Li F."/>
            <person name="Geraldine D."/>
            <person name="Tobin J.T."/>
            <person name="Butler F."/>
            <person name="Jordan K."/>
            <person name="Obrien T."/>
        </authorList>
    </citation>
    <scope>NUCLEOTIDE SEQUENCE</scope>
    <source>
        <strain evidence="4">3370</strain>
    </source>
</reference>
<dbReference type="PANTHER" id="PTHR42721">
    <property type="entry name" value="SUGAR HYDROLASE-RELATED"/>
    <property type="match status" value="1"/>
</dbReference>
<dbReference type="EMBL" id="JARAFO010000887">
    <property type="protein sequence ID" value="MDE1455880.1"/>
    <property type="molecule type" value="Genomic_DNA"/>
</dbReference>
<dbReference type="RefSeq" id="WP_274686301.1">
    <property type="nucleotide sequence ID" value="NZ_JARAFO010000887.1"/>
</dbReference>
<dbReference type="InterPro" id="IPR036962">
    <property type="entry name" value="Glyco_hydro_3_N_sf"/>
</dbReference>
<dbReference type="InterPro" id="IPR044993">
    <property type="entry name" value="BXL"/>
</dbReference>
<protein>
    <submittedName>
        <fullName evidence="4">Glycoside hydrolase family 3 N-terminal domain-containing protein</fullName>
    </submittedName>
</protein>
<evidence type="ECO:0000313" key="5">
    <source>
        <dbReference type="Proteomes" id="UP001216709"/>
    </source>
</evidence>
<evidence type="ECO:0000313" key="4">
    <source>
        <dbReference type="EMBL" id="MDE1455880.1"/>
    </source>
</evidence>
<evidence type="ECO:0000256" key="2">
    <source>
        <dbReference type="ARBA" id="ARBA00022801"/>
    </source>
</evidence>
<dbReference type="InterPro" id="IPR001764">
    <property type="entry name" value="Glyco_hydro_3_N"/>
</dbReference>
<dbReference type="GO" id="GO:0046556">
    <property type="term" value="F:alpha-L-arabinofuranosidase activity"/>
    <property type="evidence" value="ECO:0007669"/>
    <property type="project" value="TreeGrafter"/>
</dbReference>
<gene>
    <name evidence="4" type="ORF">PVN32_27680</name>
</gene>
<feature type="non-terminal residue" evidence="4">
    <location>
        <position position="1"/>
    </location>
</feature>
<dbReference type="Pfam" id="PF00933">
    <property type="entry name" value="Glyco_hydro_3"/>
    <property type="match status" value="1"/>
</dbReference>